<feature type="non-terminal residue" evidence="1">
    <location>
        <position position="141"/>
    </location>
</feature>
<feature type="non-terminal residue" evidence="1">
    <location>
        <position position="1"/>
    </location>
</feature>
<sequence>LIITNELKIRNSHLEKVILIIEKYHPGLVMQFVVEEVERNLFSLPIRFRLATIITAVFFESKNANEIRYFVARHPALSAECYDPIIKILERRYADTEHEKRREDQRVAVAQLLAKFPSETDFVETDNKFTISNDHVMPENI</sequence>
<name>A0AAV5V4T3_9BILA</name>
<protein>
    <submittedName>
        <fullName evidence="1">Uncharacterized protein</fullName>
    </submittedName>
</protein>
<dbReference type="Proteomes" id="UP001432322">
    <property type="component" value="Unassembled WGS sequence"/>
</dbReference>
<proteinExistence type="predicted"/>
<organism evidence="1 2">
    <name type="scientific">Pristionchus fissidentatus</name>
    <dbReference type="NCBI Taxonomy" id="1538716"/>
    <lineage>
        <taxon>Eukaryota</taxon>
        <taxon>Metazoa</taxon>
        <taxon>Ecdysozoa</taxon>
        <taxon>Nematoda</taxon>
        <taxon>Chromadorea</taxon>
        <taxon>Rhabditida</taxon>
        <taxon>Rhabditina</taxon>
        <taxon>Diplogasteromorpha</taxon>
        <taxon>Diplogasteroidea</taxon>
        <taxon>Neodiplogasteridae</taxon>
        <taxon>Pristionchus</taxon>
    </lineage>
</organism>
<dbReference type="EMBL" id="BTSY01000002">
    <property type="protein sequence ID" value="GMT13273.1"/>
    <property type="molecule type" value="Genomic_DNA"/>
</dbReference>
<evidence type="ECO:0000313" key="1">
    <source>
        <dbReference type="EMBL" id="GMT13273.1"/>
    </source>
</evidence>
<keyword evidence="2" id="KW-1185">Reference proteome</keyword>
<evidence type="ECO:0000313" key="2">
    <source>
        <dbReference type="Proteomes" id="UP001432322"/>
    </source>
</evidence>
<comment type="caution">
    <text evidence="1">The sequence shown here is derived from an EMBL/GenBank/DDBJ whole genome shotgun (WGS) entry which is preliminary data.</text>
</comment>
<accession>A0AAV5V4T3</accession>
<gene>
    <name evidence="1" type="ORF">PFISCL1PPCAC_4570</name>
</gene>
<dbReference type="AlphaFoldDB" id="A0AAV5V4T3"/>
<reference evidence="1" key="1">
    <citation type="submission" date="2023-10" db="EMBL/GenBank/DDBJ databases">
        <title>Genome assembly of Pristionchus species.</title>
        <authorList>
            <person name="Yoshida K."/>
            <person name="Sommer R.J."/>
        </authorList>
    </citation>
    <scope>NUCLEOTIDE SEQUENCE</scope>
    <source>
        <strain evidence="1">RS5133</strain>
    </source>
</reference>